<dbReference type="InterPro" id="IPR052523">
    <property type="entry name" value="Trichothecene_AcTrans"/>
</dbReference>
<protein>
    <submittedName>
        <fullName evidence="2">Acetyltransferase (GNAT) family protein</fullName>
    </submittedName>
</protein>
<dbReference type="AlphaFoldDB" id="A0A1H0DN38"/>
<proteinExistence type="predicted"/>
<dbReference type="SUPFAM" id="SSF55729">
    <property type="entry name" value="Acyl-CoA N-acyltransferases (Nat)"/>
    <property type="match status" value="1"/>
</dbReference>
<keyword evidence="2" id="KW-0808">Transferase</keyword>
<dbReference type="Gene3D" id="3.40.630.30">
    <property type="match status" value="1"/>
</dbReference>
<dbReference type="EMBL" id="FNIM01000011">
    <property type="protein sequence ID" value="SDN71456.1"/>
    <property type="molecule type" value="Genomic_DNA"/>
</dbReference>
<sequence>MSTVIRPGRPEDLDAVADLLTTVFATDPLMRTIAKAAPDPRAALGHLHRCELGGRYLSPDPARRAGAHVDLMIDDDAGPGDRVLGVALWDAPSLGEDATRAFGPDLSTGLDPSLLGDAWELVRLDVVQCAAAQPPHPYWYLYMLAVVPEARGNGTGTALLRHGLKRVDADGMTAHLESTTPGSRRLYQRLGFTLTATLAAPPLPTYWAMTRPARTRR</sequence>
<dbReference type="PROSITE" id="PS51186">
    <property type="entry name" value="GNAT"/>
    <property type="match status" value="1"/>
</dbReference>
<dbReference type="InterPro" id="IPR016181">
    <property type="entry name" value="Acyl_CoA_acyltransferase"/>
</dbReference>
<feature type="domain" description="N-acetyltransferase" evidence="1">
    <location>
        <begin position="81"/>
        <end position="212"/>
    </location>
</feature>
<evidence type="ECO:0000259" key="1">
    <source>
        <dbReference type="PROSITE" id="PS51186"/>
    </source>
</evidence>
<dbReference type="Proteomes" id="UP000198541">
    <property type="component" value="Unassembled WGS sequence"/>
</dbReference>
<dbReference type="GO" id="GO:0016747">
    <property type="term" value="F:acyltransferase activity, transferring groups other than amino-acyl groups"/>
    <property type="evidence" value="ECO:0007669"/>
    <property type="project" value="InterPro"/>
</dbReference>
<dbReference type="Pfam" id="PF00583">
    <property type="entry name" value="Acetyltransf_1"/>
    <property type="match status" value="1"/>
</dbReference>
<dbReference type="CDD" id="cd04301">
    <property type="entry name" value="NAT_SF"/>
    <property type="match status" value="1"/>
</dbReference>
<dbReference type="InterPro" id="IPR000182">
    <property type="entry name" value="GNAT_dom"/>
</dbReference>
<dbReference type="PANTHER" id="PTHR42791:SF1">
    <property type="entry name" value="N-ACETYLTRANSFERASE DOMAIN-CONTAINING PROTEIN"/>
    <property type="match status" value="1"/>
</dbReference>
<name>A0A1H0DN38_9ACTO</name>
<reference evidence="3" key="1">
    <citation type="submission" date="2016-10" db="EMBL/GenBank/DDBJ databases">
        <authorList>
            <person name="Varghese N."/>
            <person name="Submissions S."/>
        </authorList>
    </citation>
    <scope>NUCLEOTIDE SEQUENCE [LARGE SCALE GENOMIC DNA]</scope>
    <source>
        <strain evidence="3">DSM 27982</strain>
    </source>
</reference>
<dbReference type="PANTHER" id="PTHR42791">
    <property type="entry name" value="GNAT FAMILY ACETYLTRANSFERASE"/>
    <property type="match status" value="1"/>
</dbReference>
<organism evidence="2 3">
    <name type="scientific">Actinomyces ruminicola</name>
    <dbReference type="NCBI Taxonomy" id="332524"/>
    <lineage>
        <taxon>Bacteria</taxon>
        <taxon>Bacillati</taxon>
        <taxon>Actinomycetota</taxon>
        <taxon>Actinomycetes</taxon>
        <taxon>Actinomycetales</taxon>
        <taxon>Actinomycetaceae</taxon>
        <taxon>Actinomyces</taxon>
    </lineage>
</organism>
<accession>A0A1H0DN38</accession>
<evidence type="ECO:0000313" key="2">
    <source>
        <dbReference type="EMBL" id="SDN71456.1"/>
    </source>
</evidence>
<evidence type="ECO:0000313" key="3">
    <source>
        <dbReference type="Proteomes" id="UP000198541"/>
    </source>
</evidence>
<dbReference type="RefSeq" id="WP_245690582.1">
    <property type="nucleotide sequence ID" value="NZ_FNIM01000011.1"/>
</dbReference>
<keyword evidence="3" id="KW-1185">Reference proteome</keyword>
<gene>
    <name evidence="2" type="ORF">SAMN05216355_11137</name>
</gene>